<dbReference type="EMBL" id="BMAT01009439">
    <property type="protein sequence ID" value="GFS06350.1"/>
    <property type="molecule type" value="Genomic_DNA"/>
</dbReference>
<dbReference type="Proteomes" id="UP000762676">
    <property type="component" value="Unassembled WGS sequence"/>
</dbReference>
<keyword evidence="3" id="KW-1185">Reference proteome</keyword>
<feature type="region of interest" description="Disordered" evidence="1">
    <location>
        <begin position="1"/>
        <end position="21"/>
    </location>
</feature>
<evidence type="ECO:0000313" key="2">
    <source>
        <dbReference type="EMBL" id="GFS06350.1"/>
    </source>
</evidence>
<organism evidence="2 3">
    <name type="scientific">Elysia marginata</name>
    <dbReference type="NCBI Taxonomy" id="1093978"/>
    <lineage>
        <taxon>Eukaryota</taxon>
        <taxon>Metazoa</taxon>
        <taxon>Spiralia</taxon>
        <taxon>Lophotrochozoa</taxon>
        <taxon>Mollusca</taxon>
        <taxon>Gastropoda</taxon>
        <taxon>Heterobranchia</taxon>
        <taxon>Euthyneura</taxon>
        <taxon>Panpulmonata</taxon>
        <taxon>Sacoglossa</taxon>
        <taxon>Placobranchoidea</taxon>
        <taxon>Plakobranchidae</taxon>
        <taxon>Elysia</taxon>
    </lineage>
</organism>
<name>A0AAV4I8V7_9GAST</name>
<reference evidence="2 3" key="1">
    <citation type="journal article" date="2021" name="Elife">
        <title>Chloroplast acquisition without the gene transfer in kleptoplastic sea slugs, Plakobranchus ocellatus.</title>
        <authorList>
            <person name="Maeda T."/>
            <person name="Takahashi S."/>
            <person name="Yoshida T."/>
            <person name="Shimamura S."/>
            <person name="Takaki Y."/>
            <person name="Nagai Y."/>
            <person name="Toyoda A."/>
            <person name="Suzuki Y."/>
            <person name="Arimoto A."/>
            <person name="Ishii H."/>
            <person name="Satoh N."/>
            <person name="Nishiyama T."/>
            <person name="Hasebe M."/>
            <person name="Maruyama T."/>
            <person name="Minagawa J."/>
            <person name="Obokata J."/>
            <person name="Shigenobu S."/>
        </authorList>
    </citation>
    <scope>NUCLEOTIDE SEQUENCE [LARGE SCALE GENOMIC DNA]</scope>
</reference>
<comment type="caution">
    <text evidence="2">The sequence shown here is derived from an EMBL/GenBank/DDBJ whole genome shotgun (WGS) entry which is preliminary data.</text>
</comment>
<accession>A0AAV4I8V7</accession>
<protein>
    <submittedName>
        <fullName evidence="2">Uncharacterized protein</fullName>
    </submittedName>
</protein>
<evidence type="ECO:0000256" key="1">
    <source>
        <dbReference type="SAM" id="MobiDB-lite"/>
    </source>
</evidence>
<proteinExistence type="predicted"/>
<evidence type="ECO:0000313" key="3">
    <source>
        <dbReference type="Proteomes" id="UP000762676"/>
    </source>
</evidence>
<gene>
    <name evidence="2" type="ORF">ElyMa_004705000</name>
</gene>
<dbReference type="AlphaFoldDB" id="A0AAV4I8V7"/>
<sequence length="68" mass="7338">MNDQTEGAEAVAGVGEGGEEEDQLKLWLVWAKAVRRKTSSSCGWCGRRRPIQLRVSLGFSSLASAEAT</sequence>